<organism evidence="4 5">
    <name type="scientific">Trifolium pratense</name>
    <name type="common">Red clover</name>
    <dbReference type="NCBI Taxonomy" id="57577"/>
    <lineage>
        <taxon>Eukaryota</taxon>
        <taxon>Viridiplantae</taxon>
        <taxon>Streptophyta</taxon>
        <taxon>Embryophyta</taxon>
        <taxon>Tracheophyta</taxon>
        <taxon>Spermatophyta</taxon>
        <taxon>Magnoliopsida</taxon>
        <taxon>eudicotyledons</taxon>
        <taxon>Gunneridae</taxon>
        <taxon>Pentapetalae</taxon>
        <taxon>rosids</taxon>
        <taxon>fabids</taxon>
        <taxon>Fabales</taxon>
        <taxon>Fabaceae</taxon>
        <taxon>Papilionoideae</taxon>
        <taxon>50 kb inversion clade</taxon>
        <taxon>NPAAA clade</taxon>
        <taxon>Hologalegina</taxon>
        <taxon>IRL clade</taxon>
        <taxon>Trifolieae</taxon>
        <taxon>Trifolium</taxon>
    </lineage>
</organism>
<name>A0A2K3N9F6_TRIPR</name>
<dbReference type="InterPro" id="IPR029026">
    <property type="entry name" value="tRNA_m1G_MTases_N"/>
</dbReference>
<reference evidence="4 5" key="2">
    <citation type="journal article" date="2017" name="Front. Plant Sci.">
        <title>Gene Classification and Mining of Molecular Markers Useful in Red Clover (Trifolium pratense) Breeding.</title>
        <authorList>
            <person name="Istvanek J."/>
            <person name="Dluhosova J."/>
            <person name="Dluhos P."/>
            <person name="Patkova L."/>
            <person name="Nedelnik J."/>
            <person name="Repkova J."/>
        </authorList>
    </citation>
    <scope>NUCLEOTIDE SEQUENCE [LARGE SCALE GENOMIC DNA]</scope>
    <source>
        <strain evidence="5">cv. Tatra</strain>
        <tissue evidence="4">Young leaves</tissue>
    </source>
</reference>
<feature type="domain" description="tRNA/rRNA methyltransferase SpoU type" evidence="3">
    <location>
        <begin position="1"/>
        <end position="140"/>
    </location>
</feature>
<dbReference type="InterPro" id="IPR001537">
    <property type="entry name" value="SpoU_MeTrfase"/>
</dbReference>
<dbReference type="GO" id="GO:0008173">
    <property type="term" value="F:RNA methyltransferase activity"/>
    <property type="evidence" value="ECO:0007669"/>
    <property type="project" value="InterPro"/>
</dbReference>
<dbReference type="GO" id="GO:0003723">
    <property type="term" value="F:RNA binding"/>
    <property type="evidence" value="ECO:0007669"/>
    <property type="project" value="InterPro"/>
</dbReference>
<feature type="non-terminal residue" evidence="4">
    <location>
        <position position="1"/>
    </location>
</feature>
<dbReference type="Proteomes" id="UP000236291">
    <property type="component" value="Unassembled WGS sequence"/>
</dbReference>
<dbReference type="STRING" id="57577.A0A2K3N9F6"/>
<dbReference type="GO" id="GO:0006396">
    <property type="term" value="P:RNA processing"/>
    <property type="evidence" value="ECO:0007669"/>
    <property type="project" value="InterPro"/>
</dbReference>
<reference evidence="4 5" key="1">
    <citation type="journal article" date="2014" name="Am. J. Bot.">
        <title>Genome assembly and annotation for red clover (Trifolium pratense; Fabaceae).</title>
        <authorList>
            <person name="Istvanek J."/>
            <person name="Jaros M."/>
            <person name="Krenek A."/>
            <person name="Repkova J."/>
        </authorList>
    </citation>
    <scope>NUCLEOTIDE SEQUENCE [LARGE SCALE GENOMIC DNA]</scope>
    <source>
        <strain evidence="5">cv. Tatra</strain>
        <tissue evidence="4">Young leaves</tissue>
    </source>
</reference>
<dbReference type="InterPro" id="IPR029028">
    <property type="entry name" value="Alpha/beta_knot_MTases"/>
</dbReference>
<proteinExistence type="predicted"/>
<evidence type="ECO:0000313" key="4">
    <source>
        <dbReference type="EMBL" id="PNX99687.1"/>
    </source>
</evidence>
<dbReference type="SUPFAM" id="SSF75217">
    <property type="entry name" value="alpha/beta knot"/>
    <property type="match status" value="1"/>
</dbReference>
<dbReference type="Pfam" id="PF00588">
    <property type="entry name" value="SpoU_methylase"/>
    <property type="match status" value="1"/>
</dbReference>
<comment type="caution">
    <text evidence="4">The sequence shown here is derived from an EMBL/GenBank/DDBJ whole genome shotgun (WGS) entry which is preliminary data.</text>
</comment>
<accession>A0A2K3N9F6</accession>
<dbReference type="InterPro" id="IPR051259">
    <property type="entry name" value="rRNA_Methyltransferase"/>
</dbReference>
<dbReference type="PANTHER" id="PTHR43191">
    <property type="entry name" value="RRNA METHYLTRANSFERASE 3"/>
    <property type="match status" value="1"/>
</dbReference>
<sequence length="147" mass="15840">DPGNLGTLLRSAVAFKWDGVFLLPGCCDPFNEKALRASRGASFQLPVVTGSWNHLESLKEEFQMKMLAGHPEHEGLIKPTYSLAPNFCDSISDTALCLVLGSEGSGISEKSLQACELVSIAMTGEYESLNVSVAGGIFLYMLQPKNK</sequence>
<evidence type="ECO:0000259" key="3">
    <source>
        <dbReference type="Pfam" id="PF00588"/>
    </source>
</evidence>
<dbReference type="PANTHER" id="PTHR43191:SF2">
    <property type="entry name" value="RRNA METHYLTRANSFERASE 3, MITOCHONDRIAL"/>
    <property type="match status" value="1"/>
</dbReference>
<dbReference type="EMBL" id="ASHM01018032">
    <property type="protein sequence ID" value="PNX99687.1"/>
    <property type="molecule type" value="Genomic_DNA"/>
</dbReference>
<dbReference type="CDD" id="cd18095">
    <property type="entry name" value="SpoU-like_rRNA-MTase"/>
    <property type="match status" value="1"/>
</dbReference>
<keyword evidence="1 4" id="KW-0489">Methyltransferase</keyword>
<evidence type="ECO:0000313" key="5">
    <source>
        <dbReference type="Proteomes" id="UP000236291"/>
    </source>
</evidence>
<protein>
    <submittedName>
        <fullName evidence="4">Putative tRNA/rRNA methyltransferase</fullName>
    </submittedName>
</protein>
<gene>
    <name evidence="4" type="ORF">L195_g022956</name>
</gene>
<dbReference type="AlphaFoldDB" id="A0A2K3N9F6"/>
<dbReference type="FunFam" id="3.40.1280.10:FF:000027">
    <property type="entry name" value="Putative tRNA/rRNA methyltransferase YsgA"/>
    <property type="match status" value="1"/>
</dbReference>
<dbReference type="Gene3D" id="3.40.1280.10">
    <property type="match status" value="1"/>
</dbReference>
<evidence type="ECO:0000256" key="1">
    <source>
        <dbReference type="ARBA" id="ARBA00022603"/>
    </source>
</evidence>
<dbReference type="ExpressionAtlas" id="A0A2K3N9F6">
    <property type="expression patterns" value="baseline"/>
</dbReference>
<keyword evidence="2 4" id="KW-0808">Transferase</keyword>
<evidence type="ECO:0000256" key="2">
    <source>
        <dbReference type="ARBA" id="ARBA00022679"/>
    </source>
</evidence>
<dbReference type="GO" id="GO:0032259">
    <property type="term" value="P:methylation"/>
    <property type="evidence" value="ECO:0007669"/>
    <property type="project" value="UniProtKB-KW"/>
</dbReference>